<dbReference type="GO" id="GO:0016020">
    <property type="term" value="C:membrane"/>
    <property type="evidence" value="ECO:0007669"/>
    <property type="project" value="UniProtKB-SubCell"/>
</dbReference>
<keyword evidence="5 7" id="KW-1133">Transmembrane helix</keyword>
<feature type="transmembrane region" description="Helical" evidence="7">
    <location>
        <begin position="57"/>
        <end position="74"/>
    </location>
</feature>
<dbReference type="EMBL" id="AGYR01000044">
    <property type="protein sequence ID" value="ENZ11112.1"/>
    <property type="molecule type" value="Genomic_DNA"/>
</dbReference>
<dbReference type="PATRIC" id="fig|999408.3.peg.4442"/>
<proteinExistence type="inferred from homology"/>
<feature type="transmembrane region" description="Helical" evidence="7">
    <location>
        <begin position="20"/>
        <end position="37"/>
    </location>
</feature>
<feature type="transmembrane region" description="Helical" evidence="7">
    <location>
        <begin position="86"/>
        <end position="105"/>
    </location>
</feature>
<keyword evidence="3 9" id="KW-0808">Transferase</keyword>
<evidence type="ECO:0000256" key="6">
    <source>
        <dbReference type="ARBA" id="ARBA00023136"/>
    </source>
</evidence>
<dbReference type="PANTHER" id="PTHR30576:SF0">
    <property type="entry name" value="UNDECAPRENYL-PHOSPHATE N-ACETYLGALACTOSAMINYL 1-PHOSPHATE TRANSFERASE-RELATED"/>
    <property type="match status" value="1"/>
</dbReference>
<dbReference type="InterPro" id="IPR003362">
    <property type="entry name" value="Bact_transf"/>
</dbReference>
<comment type="caution">
    <text evidence="9">The sequence shown here is derived from an EMBL/GenBank/DDBJ whole genome shotgun (WGS) entry which is preliminary data.</text>
</comment>
<evidence type="ECO:0000256" key="5">
    <source>
        <dbReference type="ARBA" id="ARBA00022989"/>
    </source>
</evidence>
<dbReference type="PANTHER" id="PTHR30576">
    <property type="entry name" value="COLANIC BIOSYNTHESIS UDP-GLUCOSE LIPID CARRIER TRANSFERASE"/>
    <property type="match status" value="1"/>
</dbReference>
<feature type="transmembrane region" description="Helical" evidence="7">
    <location>
        <begin position="117"/>
        <end position="136"/>
    </location>
</feature>
<dbReference type="AlphaFoldDB" id="A0A0E2H6A6"/>
<reference evidence="9 10" key="1">
    <citation type="submission" date="2013-01" db="EMBL/GenBank/DDBJ databases">
        <title>The Genome Sequence of Clostridium clostridioforme 90A8.</title>
        <authorList>
            <consortium name="The Broad Institute Genome Sequencing Platform"/>
            <person name="Earl A."/>
            <person name="Ward D."/>
            <person name="Feldgarden M."/>
            <person name="Gevers D."/>
            <person name="Courvalin P."/>
            <person name="Lambert T."/>
            <person name="Walker B."/>
            <person name="Young S.K."/>
            <person name="Zeng Q."/>
            <person name="Gargeya S."/>
            <person name="Fitzgerald M."/>
            <person name="Haas B."/>
            <person name="Abouelleil A."/>
            <person name="Alvarado L."/>
            <person name="Arachchi H.M."/>
            <person name="Berlin A.M."/>
            <person name="Chapman S.B."/>
            <person name="Dewar J."/>
            <person name="Goldberg J."/>
            <person name="Griggs A."/>
            <person name="Gujja S."/>
            <person name="Hansen M."/>
            <person name="Howarth C."/>
            <person name="Imamovic A."/>
            <person name="Larimer J."/>
            <person name="McCowan C."/>
            <person name="Murphy C."/>
            <person name="Neiman D."/>
            <person name="Pearson M."/>
            <person name="Priest M."/>
            <person name="Roberts A."/>
            <person name="Saif S."/>
            <person name="Shea T."/>
            <person name="Sisk P."/>
            <person name="Sykes S."/>
            <person name="Wortman J."/>
            <person name="Nusbaum C."/>
            <person name="Birren B."/>
        </authorList>
    </citation>
    <scope>NUCLEOTIDE SEQUENCE [LARGE SCALE GENOMIC DNA]</scope>
    <source>
        <strain evidence="9 10">90A8</strain>
    </source>
</reference>
<feature type="transmembrane region" description="Helical" evidence="7">
    <location>
        <begin position="267"/>
        <end position="288"/>
    </location>
</feature>
<dbReference type="HOGENOM" id="CLU_024920_0_0_9"/>
<name>A0A0E2H6A6_9FIRM</name>
<sequence>MKKEKVNSRQFEQYKRIVKFLSSSVIVLLELAIYYYVWMNYYNKNMTIAFWRRGNWLVTGEYLVLSLILHRLYGGLKVGIFKYWNLVYSHMISILGVNLFSYVQVVLFDKKMHNPTAIIVMTVVDLAIVMIWAFAFKKLYVFLFPRRRLLLVYGKNPMFHLMNRIDTREDKYEIAMKISIDDGIEKIISLAEEYDGVIIGDISAGFRNQLVKLCYANNIRSYTVPKISDILLRSSVELNIFDSPLYLSRNFDGLALDQAFVKRAMDIVIASLMLVVSSPFFVVIAALIKGTDHGPVFYTQKRLTKGGKIFSIYKFRTMIVNAESKSGPVKAGERDARVLPVGRFLRATRLDELPQLLNIIKGDMSLVGPRPERPELAKVITKNIPEFTYRLKVKAGLTGYAQIYGRYCTTSYDKLKLDLTYIRKYSIWLDLQLILMTIKVLFMRESTDGFEDGKWEDPALKG</sequence>
<comment type="similarity">
    <text evidence="2">Belongs to the bacterial sugar transferase family.</text>
</comment>
<keyword evidence="4 7" id="KW-0812">Transmembrane</keyword>
<gene>
    <name evidence="9" type="ORF">HMPREF1090_04144</name>
</gene>
<feature type="domain" description="Bacterial sugar transferase" evidence="8">
    <location>
        <begin position="262"/>
        <end position="442"/>
    </location>
</feature>
<comment type="subcellular location">
    <subcellularLocation>
        <location evidence="1">Membrane</location>
        <topology evidence="1">Multi-pass membrane protein</topology>
    </subcellularLocation>
</comment>
<dbReference type="Pfam" id="PF02397">
    <property type="entry name" value="Bac_transf"/>
    <property type="match status" value="1"/>
</dbReference>
<evidence type="ECO:0000256" key="3">
    <source>
        <dbReference type="ARBA" id="ARBA00022679"/>
    </source>
</evidence>
<dbReference type="Proteomes" id="UP000013085">
    <property type="component" value="Unassembled WGS sequence"/>
</dbReference>
<dbReference type="InterPro" id="IPR017475">
    <property type="entry name" value="EPS_sugar_tfrase"/>
</dbReference>
<protein>
    <submittedName>
        <fullName evidence="9">Exopolysaccharide biosynthesis polyprenyl glycosylphosphotransferase</fullName>
    </submittedName>
</protein>
<evidence type="ECO:0000313" key="10">
    <source>
        <dbReference type="Proteomes" id="UP000013085"/>
    </source>
</evidence>
<evidence type="ECO:0000256" key="2">
    <source>
        <dbReference type="ARBA" id="ARBA00006464"/>
    </source>
</evidence>
<evidence type="ECO:0000259" key="8">
    <source>
        <dbReference type="Pfam" id="PF02397"/>
    </source>
</evidence>
<evidence type="ECO:0000256" key="1">
    <source>
        <dbReference type="ARBA" id="ARBA00004141"/>
    </source>
</evidence>
<keyword evidence="6 7" id="KW-0472">Membrane</keyword>
<evidence type="ECO:0000256" key="7">
    <source>
        <dbReference type="SAM" id="Phobius"/>
    </source>
</evidence>
<dbReference type="NCBIfam" id="TIGR03025">
    <property type="entry name" value="EPS_sugtrans"/>
    <property type="match status" value="1"/>
</dbReference>
<dbReference type="RefSeq" id="WP_002587312.1">
    <property type="nucleotide sequence ID" value="NZ_KB850982.1"/>
</dbReference>
<organism evidence="9 10">
    <name type="scientific">[Clostridium] clostridioforme 90A8</name>
    <dbReference type="NCBI Taxonomy" id="999408"/>
    <lineage>
        <taxon>Bacteria</taxon>
        <taxon>Bacillati</taxon>
        <taxon>Bacillota</taxon>
        <taxon>Clostridia</taxon>
        <taxon>Lachnospirales</taxon>
        <taxon>Lachnospiraceae</taxon>
        <taxon>Enterocloster</taxon>
    </lineage>
</organism>
<accession>A0A0E2H6A6</accession>
<evidence type="ECO:0000313" key="9">
    <source>
        <dbReference type="EMBL" id="ENZ11112.1"/>
    </source>
</evidence>
<evidence type="ECO:0000256" key="4">
    <source>
        <dbReference type="ARBA" id="ARBA00022692"/>
    </source>
</evidence>
<dbReference type="GO" id="GO:0016780">
    <property type="term" value="F:phosphotransferase activity, for other substituted phosphate groups"/>
    <property type="evidence" value="ECO:0007669"/>
    <property type="project" value="TreeGrafter"/>
</dbReference>